<dbReference type="AlphaFoldDB" id="A0A0J0XLY7"/>
<feature type="compositionally biased region" description="Polar residues" evidence="2">
    <location>
        <begin position="107"/>
        <end position="119"/>
    </location>
</feature>
<accession>A0A0J0XLY7</accession>
<dbReference type="GeneID" id="28986007"/>
<evidence type="ECO:0000313" key="4">
    <source>
        <dbReference type="Proteomes" id="UP000053611"/>
    </source>
</evidence>
<name>A0A0J0XLY7_9TREE</name>
<feature type="compositionally biased region" description="Basic and acidic residues" evidence="2">
    <location>
        <begin position="121"/>
        <end position="131"/>
    </location>
</feature>
<keyword evidence="1" id="KW-0175">Coiled coil</keyword>
<feature type="compositionally biased region" description="Basic residues" evidence="2">
    <location>
        <begin position="81"/>
        <end position="94"/>
    </location>
</feature>
<dbReference type="Proteomes" id="UP000053611">
    <property type="component" value="Unassembled WGS sequence"/>
</dbReference>
<proteinExistence type="predicted"/>
<feature type="region of interest" description="Disordered" evidence="2">
    <location>
        <begin position="504"/>
        <end position="526"/>
    </location>
</feature>
<evidence type="ECO:0000313" key="3">
    <source>
        <dbReference type="EMBL" id="KLT42120.1"/>
    </source>
</evidence>
<reference evidence="3 4" key="1">
    <citation type="submission" date="2015-03" db="EMBL/GenBank/DDBJ databases">
        <title>Genomics and transcriptomics of the oil-accumulating basidiomycete yeast T. oleaginosus allow insights into substrate utilization and the diverse evolutionary trajectories of mating systems in fungi.</title>
        <authorList>
            <consortium name="DOE Joint Genome Institute"/>
            <person name="Kourist R."/>
            <person name="Kracht O."/>
            <person name="Bracharz F."/>
            <person name="Lipzen A."/>
            <person name="Nolan M."/>
            <person name="Ohm R."/>
            <person name="Grigoriev I."/>
            <person name="Sun S."/>
            <person name="Heitman J."/>
            <person name="Bruck T."/>
            <person name="Nowrousian M."/>
        </authorList>
    </citation>
    <scope>NUCLEOTIDE SEQUENCE [LARGE SCALE GENOMIC DNA]</scope>
    <source>
        <strain evidence="3 4">IBC0246</strain>
    </source>
</reference>
<dbReference type="EMBL" id="KQ087209">
    <property type="protein sequence ID" value="KLT42120.1"/>
    <property type="molecule type" value="Genomic_DNA"/>
</dbReference>
<feature type="compositionally biased region" description="Polar residues" evidence="2">
    <location>
        <begin position="38"/>
        <end position="50"/>
    </location>
</feature>
<sequence length="526" mass="59066">MPSLRGLTPTRWRERSRGRAASPDAPLEQATYDMGRRSQASSQRPDSGRQSRASGRHSDDSGRRSDARPASPIDYAPPILSKHRGPSPAARRRPSLPVGYRPPSPPSCTHSSREASTPSLDRAESEPERGRARSRSRKPKKKSSFFRDDGVLAALRPGSARARPDAEVIAELRAESDNFLRTLAHTEERLGRAETQSARAHTELARLRASDAALRDEVAELRRAALAAQKDAAGARENARHADAARERDAEASATRIARLEAELGDVRDRWRWLKEHTAFREAYSGFVGQQVGDYGAWEAFWRRRRLRAQGVFDEVADGDTEAGCAEFEAWLRFREDTEDAMRDALAARREAWDADVEAEREGWAADRKRWEEERAALRRREDQLRAQLEHACGAERDAVQTKIDNLTGYLRTSEAEQTRLRTDLGESRAEEARLRAALDEACATEARLRARLERRDAALAQYDEAVGVLRPRLETETRKHAGYRRAAAGLTRENERLKGEVARLRESGGKGEVSEDEFHETVEGV</sequence>
<keyword evidence="4" id="KW-1185">Reference proteome</keyword>
<feature type="coiled-coil region" evidence="1">
    <location>
        <begin position="169"/>
        <end position="238"/>
    </location>
</feature>
<feature type="compositionally biased region" description="Basic and acidic residues" evidence="2">
    <location>
        <begin position="56"/>
        <end position="67"/>
    </location>
</feature>
<protein>
    <submittedName>
        <fullName evidence="3">Uncharacterized protein</fullName>
    </submittedName>
</protein>
<feature type="coiled-coil region" evidence="1">
    <location>
        <begin position="361"/>
        <end position="388"/>
    </location>
</feature>
<dbReference type="RefSeq" id="XP_018278611.1">
    <property type="nucleotide sequence ID" value="XM_018425404.1"/>
</dbReference>
<gene>
    <name evidence="3" type="ORF">CC85DRAFT_302673</name>
</gene>
<feature type="compositionally biased region" description="Basic and acidic residues" evidence="2">
    <location>
        <begin position="504"/>
        <end position="514"/>
    </location>
</feature>
<evidence type="ECO:0000256" key="1">
    <source>
        <dbReference type="SAM" id="Coils"/>
    </source>
</evidence>
<evidence type="ECO:0000256" key="2">
    <source>
        <dbReference type="SAM" id="MobiDB-lite"/>
    </source>
</evidence>
<organism evidence="3 4">
    <name type="scientific">Cutaneotrichosporon oleaginosum</name>
    <dbReference type="NCBI Taxonomy" id="879819"/>
    <lineage>
        <taxon>Eukaryota</taxon>
        <taxon>Fungi</taxon>
        <taxon>Dikarya</taxon>
        <taxon>Basidiomycota</taxon>
        <taxon>Agaricomycotina</taxon>
        <taxon>Tremellomycetes</taxon>
        <taxon>Trichosporonales</taxon>
        <taxon>Trichosporonaceae</taxon>
        <taxon>Cutaneotrichosporon</taxon>
    </lineage>
</organism>
<feature type="region of interest" description="Disordered" evidence="2">
    <location>
        <begin position="1"/>
        <end position="164"/>
    </location>
</feature>
<feature type="compositionally biased region" description="Basic residues" evidence="2">
    <location>
        <begin position="132"/>
        <end position="144"/>
    </location>
</feature>
<dbReference type="Gene3D" id="1.10.287.1490">
    <property type="match status" value="1"/>
</dbReference>